<dbReference type="OrthoDB" id="496981at2759"/>
<name>A0A7H9B1R1_ZYGMR</name>
<reference evidence="1 2" key="1">
    <citation type="submission" date="2020-07" db="EMBL/GenBank/DDBJ databases">
        <title>The yeast mating-type switching endonuclease HO is a domesticated member of an unorthodox homing genetic element family.</title>
        <authorList>
            <person name="Coughlan A.Y."/>
            <person name="Lombardi L."/>
            <person name="Braun-Galleani S."/>
            <person name="Martos A.R."/>
            <person name="Galeote V."/>
            <person name="Bigey F."/>
            <person name="Dequin S."/>
            <person name="Byrne K.P."/>
            <person name="Wolfe K.H."/>
        </authorList>
    </citation>
    <scope>NUCLEOTIDE SEQUENCE [LARGE SCALE GENOMIC DNA]</scope>
    <source>
        <strain evidence="1 2">NRRL Y-6702</strain>
    </source>
</reference>
<dbReference type="PANTHER" id="PTHR48100">
    <property type="entry name" value="BROAD-SPECIFICITY PHOSPHATASE YOR283W-RELATED"/>
    <property type="match status" value="1"/>
</dbReference>
<sequence>MTYEDLPCYFEALPGYFKAFEEKDSLGIDSTIQDPTEFASHTSWEDLYHSIPSDTEKYHYKLLILARHGQGYHNAALARYGLAQWEGHWSMLEGDEYGSWVDSRLTPVGKKQVQATGEELFSPIVKSLGSFPHIFFSSPMRRCLETFVGSWTPNLAEHKELARDAVIPVNIIEELRETLGEHYCDKRVPHSELIEEYQDFKTTSGHTIQWIFEANYPEHDTLWLPNVRESVGDMDQRVCKGLLKMFNHVQPHQKIVSLTCHSGVIHSTLRNLRHPRVNFLNTGGIVCAVVQLDIDKINTFK</sequence>
<evidence type="ECO:0000313" key="2">
    <source>
        <dbReference type="Proteomes" id="UP000509704"/>
    </source>
</evidence>
<dbReference type="CDD" id="cd07067">
    <property type="entry name" value="HP_PGM_like"/>
    <property type="match status" value="1"/>
</dbReference>
<dbReference type="InterPro" id="IPR029033">
    <property type="entry name" value="His_PPase_superfam"/>
</dbReference>
<dbReference type="Pfam" id="PF00300">
    <property type="entry name" value="His_Phos_1"/>
    <property type="match status" value="1"/>
</dbReference>
<proteinExistence type="predicted"/>
<dbReference type="SMART" id="SM00855">
    <property type="entry name" value="PGAM"/>
    <property type="match status" value="1"/>
</dbReference>
<dbReference type="InterPro" id="IPR013078">
    <property type="entry name" value="His_Pase_superF_clade-1"/>
</dbReference>
<dbReference type="GO" id="GO:0016791">
    <property type="term" value="F:phosphatase activity"/>
    <property type="evidence" value="ECO:0007669"/>
    <property type="project" value="TreeGrafter"/>
</dbReference>
<dbReference type="SUPFAM" id="SSF53254">
    <property type="entry name" value="Phosphoglycerate mutase-like"/>
    <property type="match status" value="1"/>
</dbReference>
<dbReference type="InterPro" id="IPR050275">
    <property type="entry name" value="PGM_Phosphatase"/>
</dbReference>
<dbReference type="EMBL" id="CP058607">
    <property type="protein sequence ID" value="QLG72595.1"/>
    <property type="molecule type" value="Genomic_DNA"/>
</dbReference>
<dbReference type="GO" id="GO:0005737">
    <property type="term" value="C:cytoplasm"/>
    <property type="evidence" value="ECO:0007669"/>
    <property type="project" value="TreeGrafter"/>
</dbReference>
<keyword evidence="2" id="KW-1185">Reference proteome</keyword>
<dbReference type="RefSeq" id="XP_037144323.1">
    <property type="nucleotide sequence ID" value="XM_037288428.1"/>
</dbReference>
<evidence type="ECO:0008006" key="3">
    <source>
        <dbReference type="Google" id="ProtNLM"/>
    </source>
</evidence>
<accession>A0A7H9B1R1</accession>
<evidence type="ECO:0000313" key="1">
    <source>
        <dbReference type="EMBL" id="QLG72595.1"/>
    </source>
</evidence>
<protein>
    <recommendedName>
        <fullName evidence="3">Phosphoglycerate mutase</fullName>
    </recommendedName>
</protein>
<dbReference type="AlphaFoldDB" id="A0A7H9B1R1"/>
<organism evidence="1 2">
    <name type="scientific">Zygotorulaspora mrakii</name>
    <name type="common">Zygosaccharomyces mrakii</name>
    <dbReference type="NCBI Taxonomy" id="42260"/>
    <lineage>
        <taxon>Eukaryota</taxon>
        <taxon>Fungi</taxon>
        <taxon>Dikarya</taxon>
        <taxon>Ascomycota</taxon>
        <taxon>Saccharomycotina</taxon>
        <taxon>Saccharomycetes</taxon>
        <taxon>Saccharomycetales</taxon>
        <taxon>Saccharomycetaceae</taxon>
        <taxon>Zygotorulaspora</taxon>
    </lineage>
</organism>
<dbReference type="Gene3D" id="3.40.50.1240">
    <property type="entry name" value="Phosphoglycerate mutase-like"/>
    <property type="match status" value="1"/>
</dbReference>
<dbReference type="GeneID" id="59236319"/>
<dbReference type="KEGG" id="zmk:HG535_0D03030"/>
<dbReference type="FunFam" id="3.40.50.1240:FF:000054">
    <property type="entry name" value="Putative phosphomutase"/>
    <property type="match status" value="1"/>
</dbReference>
<gene>
    <name evidence="1" type="ORF">HG535_0D03030</name>
</gene>
<dbReference type="PANTHER" id="PTHR48100:SF1">
    <property type="entry name" value="HISTIDINE PHOSPHATASE FAMILY PROTEIN-RELATED"/>
    <property type="match status" value="1"/>
</dbReference>
<dbReference type="Proteomes" id="UP000509704">
    <property type="component" value="Chromosome 4"/>
</dbReference>